<evidence type="ECO:0000256" key="3">
    <source>
        <dbReference type="ARBA" id="ARBA00022927"/>
    </source>
</evidence>
<gene>
    <name evidence="11" type="ORF">SmJEL517_g04196</name>
</gene>
<comment type="function">
    <text evidence="5">May play a role in the regulation of membrane traffic through the trans-Golgi network.</text>
</comment>
<dbReference type="InterPro" id="IPR008942">
    <property type="entry name" value="ENTH_VHS"/>
</dbReference>
<dbReference type="GO" id="GO:0043328">
    <property type="term" value="P:protein transport to vacuole involved in ubiquitin-dependent protein catabolic process via the multivesicular body sorting pathway"/>
    <property type="evidence" value="ECO:0007669"/>
    <property type="project" value="TreeGrafter"/>
</dbReference>
<dbReference type="GO" id="GO:0005802">
    <property type="term" value="C:trans-Golgi network"/>
    <property type="evidence" value="ECO:0007669"/>
    <property type="project" value="TreeGrafter"/>
</dbReference>
<dbReference type="InterPro" id="IPR008153">
    <property type="entry name" value="GAE_dom"/>
</dbReference>
<evidence type="ECO:0000259" key="9">
    <source>
        <dbReference type="PROSITE" id="PS50180"/>
    </source>
</evidence>
<organism evidence="11 12">
    <name type="scientific">Synchytrium microbalum</name>
    <dbReference type="NCBI Taxonomy" id="1806994"/>
    <lineage>
        <taxon>Eukaryota</taxon>
        <taxon>Fungi</taxon>
        <taxon>Fungi incertae sedis</taxon>
        <taxon>Chytridiomycota</taxon>
        <taxon>Chytridiomycota incertae sedis</taxon>
        <taxon>Chytridiomycetes</taxon>
        <taxon>Synchytriales</taxon>
        <taxon>Synchytriaceae</taxon>
        <taxon>Synchytrium</taxon>
    </lineage>
</organism>
<dbReference type="SUPFAM" id="SSF89009">
    <property type="entry name" value="GAT-like domain"/>
    <property type="match status" value="1"/>
</dbReference>
<evidence type="ECO:0000259" key="10">
    <source>
        <dbReference type="PROSITE" id="PS50909"/>
    </source>
</evidence>
<protein>
    <recommendedName>
        <fullName evidence="13">VHS domain-containing protein</fullName>
    </recommendedName>
</protein>
<dbReference type="Gene3D" id="1.20.58.160">
    <property type="match status" value="1"/>
</dbReference>
<feature type="compositionally biased region" description="Low complexity" evidence="7">
    <location>
        <begin position="377"/>
        <end position="432"/>
    </location>
</feature>
<dbReference type="GeneID" id="42005421"/>
<dbReference type="InterPro" id="IPR008152">
    <property type="entry name" value="Clathrin_a/b/g-adaptin_app_Ig"/>
</dbReference>
<proteinExistence type="predicted"/>
<feature type="region of interest" description="Disordered" evidence="7">
    <location>
        <begin position="342"/>
        <end position="432"/>
    </location>
</feature>
<dbReference type="GO" id="GO:0006896">
    <property type="term" value="P:Golgi to vacuole transport"/>
    <property type="evidence" value="ECO:0007669"/>
    <property type="project" value="TreeGrafter"/>
</dbReference>
<evidence type="ECO:0000256" key="4">
    <source>
        <dbReference type="ARBA" id="ARBA00023034"/>
    </source>
</evidence>
<dbReference type="SUPFAM" id="SSF49348">
    <property type="entry name" value="Clathrin adaptor appendage domain"/>
    <property type="match status" value="1"/>
</dbReference>
<dbReference type="OrthoDB" id="2018246at2759"/>
<dbReference type="GO" id="GO:0043130">
    <property type="term" value="F:ubiquitin binding"/>
    <property type="evidence" value="ECO:0007669"/>
    <property type="project" value="InterPro"/>
</dbReference>
<dbReference type="InterPro" id="IPR004152">
    <property type="entry name" value="GAT_dom"/>
</dbReference>
<feature type="domain" description="VHS" evidence="8">
    <location>
        <begin position="17"/>
        <end position="174"/>
    </location>
</feature>
<dbReference type="PROSITE" id="PS50180">
    <property type="entry name" value="GAE"/>
    <property type="match status" value="1"/>
</dbReference>
<dbReference type="GO" id="GO:0005829">
    <property type="term" value="C:cytosol"/>
    <property type="evidence" value="ECO:0007669"/>
    <property type="project" value="GOC"/>
</dbReference>
<dbReference type="FunFam" id="1.25.40.90:FF:000008">
    <property type="entry name" value="VHS domain protein"/>
    <property type="match status" value="1"/>
</dbReference>
<keyword evidence="2" id="KW-0813">Transport</keyword>
<sequence length="706" mass="77239">MFQQQQPNQLEMMIQSACNPEFYEPNLALNMEIVDQINQRATKGFPRQAALAIVKLVNDRNPNSASLALNVNVYLAQFMVIDHPFALSRTLLDQCVKNCGYPFHLIVGTKDFLNELVRRFPERPLQGVGPVQYRILELIQQWNATLCRHSRYKEDFKNINDMYNLLMYKGYRFPQLQQDSANVMAPKEELKTEEELEEEDKVAQGAKLQELLRLGTPAALEQANDLMKIMAGYDMEKRPDYKKQVNEELDRIEHRAMVLNDVLNSKSPKDRKTHDPNLEELHATAKTAQTRIQKLVSDGDDDSRIGRLLELNDLINTVITKYADYKAGKPITRDLPGFAFLDPQANESPRTGPISLIDFDGPPATQTPTGSSSLSNPPTYASSSGSISPSKSVSPSKTPTNLLDDLSGLSFSDNPNQQPSSLPLTTPSSLPHTQQSNAAILANFGKSNHSGASTPVMNSSIRQQQQAPAGASLLGDLTGIMSLQQQQPSSIMSGSAGATKPFTATLWQTTVPNANLSITSTSSGGGLSTSTQDPFDALGLGLSKPSTSSMPVIPANTNSITPQQQPNQPPRASNEFLEFQSAAPVPPPTSSSKSFDSQDVVLLAKNGLRVVLRLMPSDSGYQIQAGFTNTTPVPFTQLVFALAVPKTMSLTMDNVSSTTIPPLGTGAVFQSINVVNSAKDSLRMRFKVSYQVNNIPVEESGEYVYK</sequence>
<evidence type="ECO:0000256" key="5">
    <source>
        <dbReference type="ARBA" id="ARBA00053552"/>
    </source>
</evidence>
<feature type="domain" description="GAE" evidence="9">
    <location>
        <begin position="595"/>
        <end position="706"/>
    </location>
</feature>
<evidence type="ECO:0008006" key="13">
    <source>
        <dbReference type="Google" id="ProtNLM"/>
    </source>
</evidence>
<evidence type="ECO:0000313" key="12">
    <source>
        <dbReference type="Proteomes" id="UP000319731"/>
    </source>
</evidence>
<dbReference type="GO" id="GO:0035091">
    <property type="term" value="F:phosphatidylinositol binding"/>
    <property type="evidence" value="ECO:0007669"/>
    <property type="project" value="InterPro"/>
</dbReference>
<dbReference type="PANTHER" id="PTHR47180">
    <property type="entry name" value="ADP-RIBOSYLATION FACTOR-BINDING PROTEIN GGA1-RELATED"/>
    <property type="match status" value="1"/>
</dbReference>
<dbReference type="PROSITE" id="PS50909">
    <property type="entry name" value="GAT"/>
    <property type="match status" value="1"/>
</dbReference>
<dbReference type="InterPro" id="IPR038425">
    <property type="entry name" value="GAT_sf"/>
</dbReference>
<keyword evidence="12" id="KW-1185">Reference proteome</keyword>
<dbReference type="SMART" id="SM00809">
    <property type="entry name" value="Alpha_adaptinC2"/>
    <property type="match status" value="1"/>
</dbReference>
<dbReference type="EMBL" id="QEAO01000027">
    <property type="protein sequence ID" value="TPX32721.1"/>
    <property type="molecule type" value="Genomic_DNA"/>
</dbReference>
<reference evidence="11 12" key="1">
    <citation type="journal article" date="2019" name="Sci. Rep.">
        <title>Comparative genomics of chytrid fungi reveal insights into the obligate biotrophic and pathogenic lifestyle of Synchytrium endobioticum.</title>
        <authorList>
            <person name="van de Vossenberg B.T.L.H."/>
            <person name="Warris S."/>
            <person name="Nguyen H.D.T."/>
            <person name="van Gent-Pelzer M.P.E."/>
            <person name="Joly D.L."/>
            <person name="van de Geest H.C."/>
            <person name="Bonants P.J.M."/>
            <person name="Smith D.S."/>
            <person name="Levesque C.A."/>
            <person name="van der Lee T.A.J."/>
        </authorList>
    </citation>
    <scope>NUCLEOTIDE SEQUENCE [LARGE SCALE GENOMIC DNA]</scope>
    <source>
        <strain evidence="11 12">JEL517</strain>
    </source>
</reference>
<dbReference type="InterPro" id="IPR013041">
    <property type="entry name" value="Clathrin_app_Ig-like_sf"/>
</dbReference>
<dbReference type="SUPFAM" id="SSF48464">
    <property type="entry name" value="ENTH/VHS domain"/>
    <property type="match status" value="1"/>
</dbReference>
<dbReference type="SMART" id="SM00288">
    <property type="entry name" value="VHS"/>
    <property type="match status" value="1"/>
</dbReference>
<dbReference type="AlphaFoldDB" id="A0A507C008"/>
<keyword evidence="6" id="KW-0175">Coiled coil</keyword>
<dbReference type="PANTHER" id="PTHR47180:SF1">
    <property type="entry name" value="ADP-RIBOSYLATION FACTOR-BINDING PROTEIN GGA1-RELATED"/>
    <property type="match status" value="1"/>
</dbReference>
<evidence type="ECO:0000256" key="2">
    <source>
        <dbReference type="ARBA" id="ARBA00022448"/>
    </source>
</evidence>
<dbReference type="Pfam" id="PF02883">
    <property type="entry name" value="Alpha_adaptinC2"/>
    <property type="match status" value="1"/>
</dbReference>
<keyword evidence="3" id="KW-0653">Protein transport</keyword>
<dbReference type="Pfam" id="PF03127">
    <property type="entry name" value="GAT"/>
    <property type="match status" value="1"/>
</dbReference>
<dbReference type="CDD" id="cd16998">
    <property type="entry name" value="VHS_GGA_fungi"/>
    <property type="match status" value="1"/>
</dbReference>
<accession>A0A507C008</accession>
<evidence type="ECO:0000256" key="7">
    <source>
        <dbReference type="SAM" id="MobiDB-lite"/>
    </source>
</evidence>
<dbReference type="InterPro" id="IPR052653">
    <property type="entry name" value="ARF-binding"/>
</dbReference>
<dbReference type="PROSITE" id="PS50179">
    <property type="entry name" value="VHS"/>
    <property type="match status" value="1"/>
</dbReference>
<dbReference type="GO" id="GO:0006895">
    <property type="term" value="P:Golgi to endosome transport"/>
    <property type="evidence" value="ECO:0007669"/>
    <property type="project" value="UniProtKB-ARBA"/>
</dbReference>
<comment type="caution">
    <text evidence="11">The sequence shown here is derived from an EMBL/GenBank/DDBJ whole genome shotgun (WGS) entry which is preliminary data.</text>
</comment>
<evidence type="ECO:0000259" key="8">
    <source>
        <dbReference type="PROSITE" id="PS50179"/>
    </source>
</evidence>
<name>A0A507C008_9FUNG</name>
<feature type="compositionally biased region" description="Polar residues" evidence="7">
    <location>
        <begin position="544"/>
        <end position="566"/>
    </location>
</feature>
<keyword evidence="4" id="KW-0333">Golgi apparatus</keyword>
<dbReference type="Gene3D" id="2.60.40.1230">
    <property type="match status" value="1"/>
</dbReference>
<dbReference type="Gene3D" id="1.25.40.90">
    <property type="match status" value="1"/>
</dbReference>
<comment type="subcellular location">
    <subcellularLocation>
        <location evidence="1">Golgi apparatus</location>
        <location evidence="1">trans-Golgi network</location>
    </subcellularLocation>
</comment>
<feature type="domain" description="GAT" evidence="10">
    <location>
        <begin position="201"/>
        <end position="327"/>
    </location>
</feature>
<dbReference type="Proteomes" id="UP000319731">
    <property type="component" value="Unassembled WGS sequence"/>
</dbReference>
<dbReference type="RefSeq" id="XP_031023878.1">
    <property type="nucleotide sequence ID" value="XM_031170124.1"/>
</dbReference>
<evidence type="ECO:0000256" key="6">
    <source>
        <dbReference type="SAM" id="Coils"/>
    </source>
</evidence>
<feature type="compositionally biased region" description="Polar residues" evidence="7">
    <location>
        <begin position="364"/>
        <end position="376"/>
    </location>
</feature>
<evidence type="ECO:0000256" key="1">
    <source>
        <dbReference type="ARBA" id="ARBA00004601"/>
    </source>
</evidence>
<dbReference type="STRING" id="1806994.A0A507C008"/>
<dbReference type="Pfam" id="PF00790">
    <property type="entry name" value="VHS"/>
    <property type="match status" value="2"/>
</dbReference>
<dbReference type="CDD" id="cd14235">
    <property type="entry name" value="GAT_GGA_fungi"/>
    <property type="match status" value="1"/>
</dbReference>
<evidence type="ECO:0000313" key="11">
    <source>
        <dbReference type="EMBL" id="TPX32721.1"/>
    </source>
</evidence>
<dbReference type="InterPro" id="IPR002014">
    <property type="entry name" value="VHS_dom"/>
</dbReference>
<feature type="region of interest" description="Disordered" evidence="7">
    <location>
        <begin position="521"/>
        <end position="572"/>
    </location>
</feature>
<feature type="coiled-coil region" evidence="6">
    <location>
        <begin position="242"/>
        <end position="298"/>
    </location>
</feature>